<dbReference type="PANTHER" id="PTHR31669:SF292">
    <property type="entry name" value="OS02G0262500 PROTEIN"/>
    <property type="match status" value="1"/>
</dbReference>
<dbReference type="InterPro" id="IPR031052">
    <property type="entry name" value="FHY3/FAR1"/>
</dbReference>
<dbReference type="Proteomes" id="UP000289738">
    <property type="component" value="Chromosome B09"/>
</dbReference>
<dbReference type="AlphaFoldDB" id="A0A444XLX9"/>
<feature type="compositionally biased region" description="Acidic residues" evidence="3">
    <location>
        <begin position="212"/>
        <end position="223"/>
    </location>
</feature>
<feature type="domain" description="SWIM-type" evidence="4">
    <location>
        <begin position="58"/>
        <end position="96"/>
    </location>
</feature>
<feature type="region of interest" description="Disordered" evidence="3">
    <location>
        <begin position="212"/>
        <end position="235"/>
    </location>
</feature>
<feature type="compositionally biased region" description="Polar residues" evidence="3">
    <location>
        <begin position="157"/>
        <end position="180"/>
    </location>
</feature>
<dbReference type="GO" id="GO:0005634">
    <property type="term" value="C:nucleus"/>
    <property type="evidence" value="ECO:0007669"/>
    <property type="project" value="UniProtKB-SubCell"/>
</dbReference>
<organism evidence="5 6">
    <name type="scientific">Arachis hypogaea</name>
    <name type="common">Peanut</name>
    <dbReference type="NCBI Taxonomy" id="3818"/>
    <lineage>
        <taxon>Eukaryota</taxon>
        <taxon>Viridiplantae</taxon>
        <taxon>Streptophyta</taxon>
        <taxon>Embryophyta</taxon>
        <taxon>Tracheophyta</taxon>
        <taxon>Spermatophyta</taxon>
        <taxon>Magnoliopsida</taxon>
        <taxon>eudicotyledons</taxon>
        <taxon>Gunneridae</taxon>
        <taxon>Pentapetalae</taxon>
        <taxon>rosids</taxon>
        <taxon>fabids</taxon>
        <taxon>Fabales</taxon>
        <taxon>Fabaceae</taxon>
        <taxon>Papilionoideae</taxon>
        <taxon>50 kb inversion clade</taxon>
        <taxon>dalbergioids sensu lato</taxon>
        <taxon>Dalbergieae</taxon>
        <taxon>Pterocarpus clade</taxon>
        <taxon>Arachis</taxon>
    </lineage>
</organism>
<keyword evidence="1 2" id="KW-0863">Zinc-finger</keyword>
<evidence type="ECO:0000313" key="6">
    <source>
        <dbReference type="Proteomes" id="UP000289738"/>
    </source>
</evidence>
<keyword evidence="2" id="KW-0479">Metal-binding</keyword>
<dbReference type="PROSITE" id="PS50966">
    <property type="entry name" value="ZF_SWIM"/>
    <property type="match status" value="1"/>
</dbReference>
<dbReference type="PANTHER" id="PTHR31669">
    <property type="entry name" value="PROTEIN FAR1-RELATED SEQUENCE 10-RELATED"/>
    <property type="match status" value="1"/>
</dbReference>
<dbReference type="GO" id="GO:0008270">
    <property type="term" value="F:zinc ion binding"/>
    <property type="evidence" value="ECO:0007669"/>
    <property type="project" value="UniProtKB-UniRule"/>
</dbReference>
<name>A0A444XLX9_ARAHY</name>
<evidence type="ECO:0000259" key="4">
    <source>
        <dbReference type="PROSITE" id="PS50966"/>
    </source>
</evidence>
<evidence type="ECO:0000256" key="2">
    <source>
        <dbReference type="RuleBase" id="RU367018"/>
    </source>
</evidence>
<comment type="caution">
    <text evidence="5">The sequence shown here is derived from an EMBL/GenBank/DDBJ whole genome shotgun (WGS) entry which is preliminary data.</text>
</comment>
<dbReference type="InterPro" id="IPR007527">
    <property type="entry name" value="Znf_SWIM"/>
</dbReference>
<evidence type="ECO:0000256" key="3">
    <source>
        <dbReference type="SAM" id="MobiDB-lite"/>
    </source>
</evidence>
<comment type="subcellular location">
    <subcellularLocation>
        <location evidence="2">Nucleus</location>
    </subcellularLocation>
</comment>
<dbReference type="EMBL" id="SDMP01000019">
    <property type="protein sequence ID" value="RYQ90689.1"/>
    <property type="molecule type" value="Genomic_DNA"/>
</dbReference>
<evidence type="ECO:0000256" key="1">
    <source>
        <dbReference type="PROSITE-ProRule" id="PRU00325"/>
    </source>
</evidence>
<sequence>MQTCIELLERFTAEVYTHEIFLLFRPFISRAGSMRVLNIENHDDYLKYIVCNHGRPDFLWTVEFRQEQIIFMCSCLRIESFGIPCEHTVKVLVDRDICEILRSLVLDRWTKNVKSALNDASEFTTNAVVISHQSALMEFSKQLDAVASKAADKDSKQPQSGIAKSSNPYVHQTNIDSGQPSKKKRQCCSGQMEGYKKTTCPWQKDIDNNVMEEEANGSDDGDMYIESTTNLDSDN</sequence>
<comment type="similarity">
    <text evidence="2">Belongs to the FHY3/FAR1 family.</text>
</comment>
<dbReference type="GO" id="GO:0006355">
    <property type="term" value="P:regulation of DNA-templated transcription"/>
    <property type="evidence" value="ECO:0007669"/>
    <property type="project" value="UniProtKB-UniRule"/>
</dbReference>
<feature type="region of interest" description="Disordered" evidence="3">
    <location>
        <begin position="151"/>
        <end position="193"/>
    </location>
</feature>
<keyword evidence="2" id="KW-0862">Zinc</keyword>
<comment type="function">
    <text evidence="2">Putative transcription activator involved in regulating light control of development.</text>
</comment>
<feature type="compositionally biased region" description="Polar residues" evidence="3">
    <location>
        <begin position="226"/>
        <end position="235"/>
    </location>
</feature>
<keyword evidence="6" id="KW-1185">Reference proteome</keyword>
<protein>
    <recommendedName>
        <fullName evidence="2">Protein FAR1-RELATED SEQUENCE</fullName>
    </recommendedName>
</protein>
<accession>A0A444XLX9</accession>
<proteinExistence type="inferred from homology"/>
<reference evidence="5 6" key="1">
    <citation type="submission" date="2019-01" db="EMBL/GenBank/DDBJ databases">
        <title>Sequencing of cultivated peanut Arachis hypogaea provides insights into genome evolution and oil improvement.</title>
        <authorList>
            <person name="Chen X."/>
        </authorList>
    </citation>
    <scope>NUCLEOTIDE SEQUENCE [LARGE SCALE GENOMIC DNA]</scope>
    <source>
        <strain evidence="6">cv. Fuhuasheng</strain>
        <tissue evidence="5">Leaves</tissue>
    </source>
</reference>
<gene>
    <name evidence="5" type="ORF">Ahy_B09g096721</name>
</gene>
<keyword evidence="2" id="KW-0539">Nucleus</keyword>
<evidence type="ECO:0000313" key="5">
    <source>
        <dbReference type="EMBL" id="RYQ90689.1"/>
    </source>
</evidence>